<keyword evidence="15" id="KW-0206">Cytoskeleton</keyword>
<dbReference type="NCBIfam" id="NF004189">
    <property type="entry name" value="PRK05644.1"/>
    <property type="match status" value="1"/>
</dbReference>
<evidence type="ECO:0000256" key="11">
    <source>
        <dbReference type="ARBA" id="ARBA00022842"/>
    </source>
</evidence>
<accession>A0A6A1WH66</accession>
<feature type="compositionally biased region" description="Polar residues" evidence="21">
    <location>
        <begin position="392"/>
        <end position="412"/>
    </location>
</feature>
<dbReference type="EMBL" id="RXIC02000020">
    <property type="protein sequence ID" value="KAB1222215.1"/>
    <property type="molecule type" value="Genomic_DNA"/>
</dbReference>
<keyword evidence="7" id="KW-0493">Microtubule</keyword>
<dbReference type="InterPro" id="IPR014721">
    <property type="entry name" value="Ribsml_uS5_D2-typ_fold_subgr"/>
</dbReference>
<dbReference type="Pfam" id="PF02518">
    <property type="entry name" value="HATPase_c"/>
    <property type="match status" value="1"/>
</dbReference>
<dbReference type="CDD" id="cd03366">
    <property type="entry name" value="TOPRIM_TopoIIA_GyrB"/>
    <property type="match status" value="1"/>
</dbReference>
<comment type="similarity">
    <text evidence="5 19">Belongs to the type II topoisomerase GyrB family.</text>
</comment>
<keyword evidence="12 19" id="KW-0799">Topoisomerase</keyword>
<feature type="region of interest" description="Disordered" evidence="21">
    <location>
        <begin position="1"/>
        <end position="32"/>
    </location>
</feature>
<dbReference type="GO" id="GO:0034335">
    <property type="term" value="F:DNA negative supercoiling activity"/>
    <property type="evidence" value="ECO:0007669"/>
    <property type="project" value="UniProtKB-ARBA"/>
</dbReference>
<dbReference type="GO" id="GO:0007010">
    <property type="term" value="P:cytoskeleton organization"/>
    <property type="evidence" value="ECO:0007669"/>
    <property type="project" value="InterPro"/>
</dbReference>
<dbReference type="Pfam" id="PF01751">
    <property type="entry name" value="Toprim"/>
    <property type="match status" value="1"/>
</dbReference>
<keyword evidence="8" id="KW-0479">Metal-binding</keyword>
<dbReference type="InterPro" id="IPR036890">
    <property type="entry name" value="HATPase_C_sf"/>
</dbReference>
<dbReference type="SUPFAM" id="SSF56719">
    <property type="entry name" value="Type II DNA topoisomerase"/>
    <property type="match status" value="1"/>
</dbReference>
<evidence type="ECO:0000256" key="5">
    <source>
        <dbReference type="ARBA" id="ARBA00010708"/>
    </source>
</evidence>
<dbReference type="PANTHER" id="PTHR45866">
    <property type="entry name" value="DNA GYRASE/TOPOISOMERASE SUBUNIT B"/>
    <property type="match status" value="1"/>
</dbReference>
<reference evidence="23" key="1">
    <citation type="submission" date="2018-07" db="EMBL/GenBank/DDBJ databases">
        <authorList>
            <person name="Gao Z.-S."/>
            <person name="Jia H.-M."/>
            <person name="Jia H.-J."/>
            <person name="Cai Q.-L."/>
            <person name="Wang Y."/>
            <person name="Zhao H.-B."/>
        </authorList>
    </citation>
    <scope>NUCLEOTIDE SEQUENCE</scope>
    <source>
        <tissue evidence="23">Leaves</tissue>
    </source>
</reference>
<dbReference type="FunFam" id="3.30.565.10:FF:000002">
    <property type="entry name" value="DNA gyrase subunit B"/>
    <property type="match status" value="1"/>
</dbReference>
<dbReference type="Gene3D" id="3.30.230.10">
    <property type="match status" value="1"/>
</dbReference>
<evidence type="ECO:0000256" key="13">
    <source>
        <dbReference type="ARBA" id="ARBA00023054"/>
    </source>
</evidence>
<keyword evidence="9 19" id="KW-0547">Nucleotide-binding</keyword>
<evidence type="ECO:0000256" key="1">
    <source>
        <dbReference type="ARBA" id="ARBA00000185"/>
    </source>
</evidence>
<evidence type="ECO:0000256" key="16">
    <source>
        <dbReference type="ARBA" id="ARBA00023235"/>
    </source>
</evidence>
<comment type="similarity">
    <text evidence="4">Belongs to the MAP70 family.</text>
</comment>
<comment type="cofactor">
    <cofactor evidence="19">
        <name>Ca(2+)</name>
        <dbReference type="ChEBI" id="CHEBI:29108"/>
    </cofactor>
    <cofactor evidence="19">
        <name>Mg(2+)</name>
        <dbReference type="ChEBI" id="CHEBI:18420"/>
    </cofactor>
    <cofactor evidence="19">
        <name>Mn(2+)</name>
        <dbReference type="ChEBI" id="CHEBI:29035"/>
    </cofactor>
</comment>
<dbReference type="OrthoDB" id="276498at2759"/>
<dbReference type="SMART" id="SM00387">
    <property type="entry name" value="HATPase_c"/>
    <property type="match status" value="1"/>
</dbReference>
<evidence type="ECO:0000256" key="4">
    <source>
        <dbReference type="ARBA" id="ARBA00008825"/>
    </source>
</evidence>
<evidence type="ECO:0000256" key="15">
    <source>
        <dbReference type="ARBA" id="ARBA00023212"/>
    </source>
</evidence>
<evidence type="ECO:0000256" key="9">
    <source>
        <dbReference type="ARBA" id="ARBA00022741"/>
    </source>
</evidence>
<evidence type="ECO:0000313" key="23">
    <source>
        <dbReference type="EMBL" id="KAB1222190.1"/>
    </source>
</evidence>
<evidence type="ECO:0000256" key="18">
    <source>
        <dbReference type="ARBA" id="ARBA00063759"/>
    </source>
</evidence>
<dbReference type="InterPro" id="IPR013506">
    <property type="entry name" value="Topo_IIA_bsu_dom2"/>
</dbReference>
<dbReference type="InterPro" id="IPR034160">
    <property type="entry name" value="TOPRIM_GyrB"/>
</dbReference>
<dbReference type="GO" id="GO:0003677">
    <property type="term" value="F:DNA binding"/>
    <property type="evidence" value="ECO:0007669"/>
    <property type="project" value="UniProtKB-UniRule"/>
</dbReference>
<dbReference type="InterPro" id="IPR000565">
    <property type="entry name" value="Topo_IIA_B"/>
</dbReference>
<protein>
    <recommendedName>
        <fullName evidence="19">DNA gyrase subunit B</fullName>
        <ecNumber evidence="19">5.6.2.2</ecNumber>
    </recommendedName>
</protein>
<feature type="coiled-coil region" evidence="20">
    <location>
        <begin position="214"/>
        <end position="300"/>
    </location>
</feature>
<reference evidence="23 25" key="2">
    <citation type="journal article" date="2019" name="Plant Biotechnol. J.">
        <title>The red bayberry genome and genetic basis of sex determination.</title>
        <authorList>
            <person name="Jia H.M."/>
            <person name="Jia H.J."/>
            <person name="Cai Q.L."/>
            <person name="Wang Y."/>
            <person name="Zhao H.B."/>
            <person name="Yang W.F."/>
            <person name="Wang G.Y."/>
            <person name="Li Y.H."/>
            <person name="Zhan D.L."/>
            <person name="Shen Y.T."/>
            <person name="Niu Q.F."/>
            <person name="Chang L."/>
            <person name="Qiu J."/>
            <person name="Zhao L."/>
            <person name="Xie H.B."/>
            <person name="Fu W.Y."/>
            <person name="Jin J."/>
            <person name="Li X.W."/>
            <person name="Jiao Y."/>
            <person name="Zhou C.C."/>
            <person name="Tu T."/>
            <person name="Chai C.Y."/>
            <person name="Gao J.L."/>
            <person name="Fan L.J."/>
            <person name="van de Weg E."/>
            <person name="Wang J.Y."/>
            <person name="Gao Z.S."/>
        </authorList>
    </citation>
    <scope>NUCLEOTIDE SEQUENCE [LARGE SCALE GENOMIC DNA]</scope>
    <source>
        <tissue evidence="23">Leaves</tissue>
    </source>
</reference>
<evidence type="ECO:0000256" key="12">
    <source>
        <dbReference type="ARBA" id="ARBA00023029"/>
    </source>
</evidence>
<dbReference type="PANTHER" id="PTHR45866:SF1">
    <property type="entry name" value="DNA GYRASE SUBUNIT B, MITOCHONDRIAL"/>
    <property type="match status" value="1"/>
</dbReference>
<dbReference type="FunFam" id="3.40.50.670:FF:000002">
    <property type="entry name" value="DNA gyrase subunit B"/>
    <property type="match status" value="1"/>
</dbReference>
<organism evidence="23 25">
    <name type="scientific">Morella rubra</name>
    <name type="common">Chinese bayberry</name>
    <dbReference type="NCBI Taxonomy" id="262757"/>
    <lineage>
        <taxon>Eukaryota</taxon>
        <taxon>Viridiplantae</taxon>
        <taxon>Streptophyta</taxon>
        <taxon>Embryophyta</taxon>
        <taxon>Tracheophyta</taxon>
        <taxon>Spermatophyta</taxon>
        <taxon>Magnoliopsida</taxon>
        <taxon>eudicotyledons</taxon>
        <taxon>Gunneridae</taxon>
        <taxon>Pentapetalae</taxon>
        <taxon>rosids</taxon>
        <taxon>fabids</taxon>
        <taxon>Fagales</taxon>
        <taxon>Myricaceae</taxon>
        <taxon>Morella</taxon>
    </lineage>
</organism>
<comment type="function">
    <text evidence="17 19">A type II topoisomerase that negatively supercoils closed circular double-stranded DNA in an ATP-dependent manner.</text>
</comment>
<evidence type="ECO:0000256" key="20">
    <source>
        <dbReference type="SAM" id="Coils"/>
    </source>
</evidence>
<feature type="region of interest" description="Disordered" evidence="21">
    <location>
        <begin position="361"/>
        <end position="412"/>
    </location>
</feature>
<keyword evidence="16 19" id="KW-0413">Isomerase</keyword>
<dbReference type="PRINTS" id="PR00418">
    <property type="entry name" value="TPI2FAMILY"/>
</dbReference>
<dbReference type="GO" id="GO:0005524">
    <property type="term" value="F:ATP binding"/>
    <property type="evidence" value="ECO:0007669"/>
    <property type="project" value="UniProtKB-UniRule"/>
</dbReference>
<feature type="compositionally biased region" description="Polar residues" evidence="21">
    <location>
        <begin position="362"/>
        <end position="383"/>
    </location>
</feature>
<evidence type="ECO:0000313" key="25">
    <source>
        <dbReference type="Proteomes" id="UP000516437"/>
    </source>
</evidence>
<dbReference type="PROSITE" id="PS50880">
    <property type="entry name" value="TOPRIM"/>
    <property type="match status" value="1"/>
</dbReference>
<dbReference type="SMART" id="SM00433">
    <property type="entry name" value="TOP2c"/>
    <property type="match status" value="1"/>
</dbReference>
<dbReference type="Gene3D" id="3.30.565.10">
    <property type="entry name" value="Histidine kinase-like ATPase, C-terminal domain"/>
    <property type="match status" value="1"/>
</dbReference>
<keyword evidence="19" id="KW-0809">Transit peptide</keyword>
<dbReference type="InterPro" id="IPR009768">
    <property type="entry name" value="MAP70"/>
</dbReference>
<name>A0A6A1WH66_9ROSI</name>
<dbReference type="SUPFAM" id="SSF55874">
    <property type="entry name" value="ATPase domain of HSP90 chaperone/DNA topoisomerase II/histidine kinase"/>
    <property type="match status" value="1"/>
</dbReference>
<dbReference type="Pfam" id="PF00204">
    <property type="entry name" value="DNA_gyraseB"/>
    <property type="match status" value="1"/>
</dbReference>
<keyword evidence="6" id="KW-0963">Cytoplasm</keyword>
<dbReference type="PROSITE" id="PS00177">
    <property type="entry name" value="TOPOISOMERASE_II"/>
    <property type="match status" value="1"/>
</dbReference>
<sequence>MSSIHIGSNGEFEPAKLNSSASFKARSKKVGAGVTSRAGSEVDDFITLLHGSDPVRVELNRLDNEVRDKDRELGDALAEIKSLKNSERLKEKAVEELTDELQKVDEKLKATEALLESKNLEIKKINEEKRAALAAQFAAEATLRRVHAAQKDDEMPPIEAIIAPLEAELKLAKLEVAKLQDDNRALDRLTKSKEAALLEAERTVQIAMAKASLVDDLQNKNQELMKQIEICQEENKILDKMHRQKVAEVEKLTQTVRELEEAVLAGGAAANAVRDYQRKVQEMNEERKTLEREVARAKVTANRVATVVANEWKDGNDKVMPGEMQQLRDKLAGAERTAKAEALLKEKYQLRFKVLEERLKASNGSSRVASEGRSISNGPSRRQSLGGAENFSRPSSNGHISKRTSNSQNGYLRSNSASTLLKHFKISSRSFDGGSRSLERDKLMPDSSVKDSVPCNTSDQTPTSETNGTYEEGSNGTPIEKTNLEQEDYVSGMLYDMLQKEVMSLRKACHEKDQTLKDKDDAIEMLAKKVDTLNKAMEIEAKKMRREVAAMEKEVATMRVGKDHDQRLRRLGAPRGAVNSSHITSARTNIPFKKISNCFMTRSYMSTSTTEALEGSATPKAYGSEQIQVLQGLEPVRKRPGMYIGSTGSRGLHHLVYEILDNAVDEAQAGFASKIDVVLHADDSVSITDNGRGIPTDMHPVTKKSALETVLTVLHAGGKFGGSSSGYSVSGGLHGVGLSVVNALSEALQVTICRDGQGYHQKYSRGKAITTLTTEVLPPELKDHQGTRIRFWPDKEVFTTAIQFDYNTIAGRIRELAFLNPKLRITLKKEDNDPEKNQYNEYLYAGGLVEYVKWLNTDKNPLHDVVGFRKEKDGITIDVALQWCSDAYSDTMLGYANSIRTVDGGTHIEGTKASLTRTLNNLAKKSKIIKEKDITLSGEHVREGLTCVVSVKVPNPEFEGQTKTRLGNPEVRKVVDQSVQEYLTEYLELHPDVLDSILSKSLNALKAALAAKRARELVRQKSVLRSSSLPGKLADCSSTNPEESGSSLLSSYLFKLHGEIFIVEGDSAGGSAKQGRDRRFQAILPLRGKILNIERRDEAAMYKNEEIQNLILGLGLGVKGEDFRKEGLRYHKIIILTDADVDGAHIRTLLLTFFFRYQRALFDEGCIYVGVPPLYKVERGKQAYYCYNESELTKLRRSFPPNASYNIQRFKGLGEMMPVQLWETTMDPERRLLKQLVVEDAAEANVVFSSLMGSRVQSWLWLLELLSDK</sequence>
<dbReference type="GO" id="GO:0005874">
    <property type="term" value="C:microtubule"/>
    <property type="evidence" value="ECO:0007669"/>
    <property type="project" value="UniProtKB-KW"/>
</dbReference>
<dbReference type="InterPro" id="IPR006171">
    <property type="entry name" value="TOPRIM_dom"/>
</dbReference>
<dbReference type="InterPro" id="IPR018522">
    <property type="entry name" value="TopoIIA_CS"/>
</dbReference>
<comment type="subunit">
    <text evidence="18 19">Made up of two chains. The A chain is responsible for DNA breakage and rejoining; the B chain catalyzes ATP hydrolysis.</text>
</comment>
<dbReference type="GO" id="GO:0006265">
    <property type="term" value="P:DNA topological change"/>
    <property type="evidence" value="ECO:0007669"/>
    <property type="project" value="UniProtKB-UniRule"/>
</dbReference>
<dbReference type="AlphaFoldDB" id="A0A6A1WH66"/>
<comment type="catalytic activity">
    <reaction evidence="1 19">
        <text>ATP-dependent breakage, passage and rejoining of double-stranded DNA.</text>
        <dbReference type="EC" id="5.6.2.2"/>
    </reaction>
</comment>
<dbReference type="PRINTS" id="PR01159">
    <property type="entry name" value="DNAGYRASEB"/>
</dbReference>
<evidence type="ECO:0000256" key="3">
    <source>
        <dbReference type="ARBA" id="ARBA00004245"/>
    </source>
</evidence>
<dbReference type="InterPro" id="IPR011557">
    <property type="entry name" value="GyrB"/>
</dbReference>
<dbReference type="Gene3D" id="3.40.50.670">
    <property type="match status" value="1"/>
</dbReference>
<reference evidence="23" key="3">
    <citation type="submission" date="2019-09" db="EMBL/GenBank/DDBJ databases">
        <authorList>
            <person name="Gao Z."/>
        </authorList>
    </citation>
    <scope>NUCLEOTIDE SEQUENCE</scope>
    <source>
        <tissue evidence="23">Leaves</tissue>
    </source>
</reference>
<evidence type="ECO:0000256" key="14">
    <source>
        <dbReference type="ARBA" id="ARBA00023125"/>
    </source>
</evidence>
<keyword evidence="25" id="KW-1185">Reference proteome</keyword>
<feature type="coiled-coil region" evidence="20">
    <location>
        <begin position="516"/>
        <end position="554"/>
    </location>
</feature>
<evidence type="ECO:0000256" key="2">
    <source>
        <dbReference type="ARBA" id="ARBA00001946"/>
    </source>
</evidence>
<comment type="caution">
    <text evidence="23">The sequence shown here is derived from an EMBL/GenBank/DDBJ whole genome shotgun (WGS) entry which is preliminary data.</text>
</comment>
<keyword evidence="10 19" id="KW-0067">ATP-binding</keyword>
<dbReference type="EC" id="5.6.2.2" evidence="19"/>
<evidence type="ECO:0000256" key="10">
    <source>
        <dbReference type="ARBA" id="ARBA00022840"/>
    </source>
</evidence>
<dbReference type="FunFam" id="3.30.230.10:FF:000005">
    <property type="entry name" value="DNA gyrase subunit B"/>
    <property type="match status" value="1"/>
</dbReference>
<evidence type="ECO:0000256" key="19">
    <source>
        <dbReference type="RuleBase" id="RU362094"/>
    </source>
</evidence>
<dbReference type="GO" id="GO:0008017">
    <property type="term" value="F:microtubule binding"/>
    <property type="evidence" value="ECO:0007669"/>
    <property type="project" value="InterPro"/>
</dbReference>
<evidence type="ECO:0000256" key="6">
    <source>
        <dbReference type="ARBA" id="ARBA00022490"/>
    </source>
</evidence>
<dbReference type="Proteomes" id="UP000516437">
    <property type="component" value="Chromosome 2"/>
</dbReference>
<feature type="compositionally biased region" description="Polar residues" evidence="21">
    <location>
        <begin position="454"/>
        <end position="477"/>
    </location>
</feature>
<dbReference type="CDD" id="cd00822">
    <property type="entry name" value="TopoII_Trans_DNA_gyrase"/>
    <property type="match status" value="1"/>
</dbReference>
<dbReference type="SUPFAM" id="SSF54211">
    <property type="entry name" value="Ribosomal protein S5 domain 2-like"/>
    <property type="match status" value="1"/>
</dbReference>
<dbReference type="GO" id="GO:0046872">
    <property type="term" value="F:metal ion binding"/>
    <property type="evidence" value="ECO:0007669"/>
    <property type="project" value="UniProtKB-UniRule"/>
</dbReference>
<feature type="coiled-coil region" evidence="20">
    <location>
        <begin position="162"/>
        <end position="189"/>
    </location>
</feature>
<dbReference type="EMBL" id="RXIC02000020">
    <property type="protein sequence ID" value="KAB1222190.1"/>
    <property type="molecule type" value="Genomic_DNA"/>
</dbReference>
<dbReference type="CDD" id="cd16928">
    <property type="entry name" value="HATPase_GyrB-like"/>
    <property type="match status" value="1"/>
</dbReference>
<dbReference type="Pfam" id="PF07058">
    <property type="entry name" value="MAP70"/>
    <property type="match status" value="1"/>
</dbReference>
<dbReference type="GO" id="GO:0005694">
    <property type="term" value="C:chromosome"/>
    <property type="evidence" value="ECO:0007669"/>
    <property type="project" value="InterPro"/>
</dbReference>
<feature type="region of interest" description="Disordered" evidence="21">
    <location>
        <begin position="431"/>
        <end position="479"/>
    </location>
</feature>
<dbReference type="InterPro" id="IPR001241">
    <property type="entry name" value="Topo_IIA"/>
</dbReference>
<feature type="coiled-coil region" evidence="20">
    <location>
        <begin position="59"/>
        <end position="135"/>
    </location>
</feature>
<dbReference type="Pfam" id="PF00986">
    <property type="entry name" value="DNA_gyraseB_C"/>
    <property type="match status" value="1"/>
</dbReference>
<keyword evidence="13 20" id="KW-0175">Coiled coil</keyword>
<evidence type="ECO:0000259" key="22">
    <source>
        <dbReference type="PROSITE" id="PS50880"/>
    </source>
</evidence>
<evidence type="ECO:0000256" key="17">
    <source>
        <dbReference type="ARBA" id="ARBA00053411"/>
    </source>
</evidence>
<keyword evidence="11" id="KW-0460">Magnesium</keyword>
<proteinExistence type="inferred from homology"/>
<dbReference type="InterPro" id="IPR003594">
    <property type="entry name" value="HATPase_dom"/>
</dbReference>
<dbReference type="InterPro" id="IPR013760">
    <property type="entry name" value="Topo_IIA-like_dom_sf"/>
</dbReference>
<feature type="domain" description="Toprim" evidence="22">
    <location>
        <begin position="1058"/>
        <end position="1165"/>
    </location>
</feature>
<dbReference type="NCBIfam" id="TIGR01059">
    <property type="entry name" value="gyrB"/>
    <property type="match status" value="1"/>
</dbReference>
<keyword evidence="14" id="KW-0238">DNA-binding</keyword>
<comment type="subcellular location">
    <subcellularLocation>
        <location evidence="3">Cytoplasm</location>
        <location evidence="3">Cytoskeleton</location>
    </subcellularLocation>
</comment>
<comment type="cofactor">
    <cofactor evidence="2">
        <name>Mg(2+)</name>
        <dbReference type="ChEBI" id="CHEBI:18420"/>
    </cofactor>
</comment>
<dbReference type="InterPro" id="IPR020568">
    <property type="entry name" value="Ribosomal_Su5_D2-typ_SF"/>
</dbReference>
<evidence type="ECO:0000256" key="8">
    <source>
        <dbReference type="ARBA" id="ARBA00022723"/>
    </source>
</evidence>
<evidence type="ECO:0000256" key="21">
    <source>
        <dbReference type="SAM" id="MobiDB-lite"/>
    </source>
</evidence>
<gene>
    <name evidence="23" type="ORF">CJ030_MR2G023428</name>
    <name evidence="24" type="ORF">CJ030_MR2G023453</name>
</gene>
<dbReference type="InterPro" id="IPR002288">
    <property type="entry name" value="DNA_gyrase_B_C"/>
</dbReference>
<dbReference type="InterPro" id="IPR013759">
    <property type="entry name" value="Topo_IIA_B_C"/>
</dbReference>
<evidence type="ECO:0000313" key="24">
    <source>
        <dbReference type="EMBL" id="KAB1222215.1"/>
    </source>
</evidence>
<evidence type="ECO:0000256" key="7">
    <source>
        <dbReference type="ARBA" id="ARBA00022701"/>
    </source>
</evidence>